<accession>A0A0H4T9A5</accession>
<dbReference type="PROSITE" id="PS01054">
    <property type="entry name" value="TRANSALDOLASE_1"/>
    <property type="match status" value="1"/>
</dbReference>
<dbReference type="SUPFAM" id="SSF51569">
    <property type="entry name" value="Aldolase"/>
    <property type="match status" value="1"/>
</dbReference>
<dbReference type="GO" id="GO:0005975">
    <property type="term" value="P:carbohydrate metabolic process"/>
    <property type="evidence" value="ECO:0007669"/>
    <property type="project" value="InterPro"/>
</dbReference>
<dbReference type="AlphaFoldDB" id="A0A0H4T9A5"/>
<dbReference type="Gene3D" id="3.20.20.70">
    <property type="entry name" value="Aldolase class I"/>
    <property type="match status" value="1"/>
</dbReference>
<sequence length="230" mass="25264">MAIFLDTGTLGEIERFHRMGVLRGVTTNPTILFKEGVSGGMKGLEARARHIAKLIAPYPLSVEVTTTEREAVLHQAREFASWGDNIVVKVTVHGPDGELENMEIIHELETRHDIRVNVTAMMSAQQCLLAAMAGASYVSIFGGRVNNMGYNACGEITRLRRVLDQFGLKARIIVGSTREVLNIIEWLEAGAHIVTAVPSLLEGMLVHPYTKETVRMFLADGAKLEAKLKA</sequence>
<proteinExistence type="predicted"/>
<dbReference type="InterPro" id="IPR018225">
    <property type="entry name" value="Transaldolase_AS"/>
</dbReference>
<dbReference type="InterPro" id="IPR013785">
    <property type="entry name" value="Aldolase_TIM"/>
</dbReference>
<dbReference type="PANTHER" id="PTHR10683">
    <property type="entry name" value="TRANSALDOLASE"/>
    <property type="match status" value="1"/>
</dbReference>
<keyword evidence="1" id="KW-0704">Schiff base</keyword>
<protein>
    <submittedName>
        <fullName evidence="2">Transaldolase</fullName>
        <ecNumber evidence="2">2.2.1.2</ecNumber>
    </submittedName>
</protein>
<organism evidence="2">
    <name type="scientific">uncultured bacterium Rifle_16ft_4_minimus_37862</name>
    <dbReference type="NCBI Taxonomy" id="1665157"/>
    <lineage>
        <taxon>Bacteria</taxon>
        <taxon>environmental samples</taxon>
    </lineage>
</organism>
<dbReference type="EC" id="2.2.1.2" evidence="2"/>
<keyword evidence="2" id="KW-0808">Transferase</keyword>
<evidence type="ECO:0000256" key="1">
    <source>
        <dbReference type="ARBA" id="ARBA00023270"/>
    </source>
</evidence>
<reference evidence="2" key="1">
    <citation type="journal article" date="2015" name="ISME J.">
        <title>Aquifer environment selects for microbial species cohorts in sediment and groundwater.</title>
        <authorList>
            <person name="Hug L.A."/>
            <person name="Thomas B.C."/>
            <person name="Brown C.T."/>
            <person name="Frischkorn K.R."/>
            <person name="Williams K.H."/>
            <person name="Tringe S.G."/>
            <person name="Banfield J.F."/>
        </authorList>
    </citation>
    <scope>NUCLEOTIDE SEQUENCE</scope>
</reference>
<evidence type="ECO:0000313" key="2">
    <source>
        <dbReference type="EMBL" id="AKQ03052.1"/>
    </source>
</evidence>
<dbReference type="GO" id="GO:0004801">
    <property type="term" value="F:transaldolase activity"/>
    <property type="evidence" value="ECO:0007669"/>
    <property type="project" value="UniProtKB-EC"/>
</dbReference>
<dbReference type="Pfam" id="PF00923">
    <property type="entry name" value="TAL_FSA"/>
    <property type="match status" value="1"/>
</dbReference>
<name>A0A0H4T9A5_9BACT</name>
<dbReference type="InterPro" id="IPR001585">
    <property type="entry name" value="TAL/FSA"/>
</dbReference>
<dbReference type="EMBL" id="KT007007">
    <property type="protein sequence ID" value="AKQ03052.1"/>
    <property type="molecule type" value="Genomic_DNA"/>
</dbReference>
<dbReference type="PANTHER" id="PTHR10683:SF28">
    <property type="entry name" value="TRANSALDOLASE C"/>
    <property type="match status" value="1"/>
</dbReference>